<dbReference type="EMBL" id="MU268382">
    <property type="protein sequence ID" value="KAH7904716.1"/>
    <property type="molecule type" value="Genomic_DNA"/>
</dbReference>
<gene>
    <name evidence="1" type="ORF">BJ138DRAFT_871302</name>
</gene>
<dbReference type="Proteomes" id="UP000790377">
    <property type="component" value="Unassembled WGS sequence"/>
</dbReference>
<reference evidence="1" key="1">
    <citation type="journal article" date="2021" name="New Phytol.">
        <title>Evolutionary innovations through gain and loss of genes in the ectomycorrhizal Boletales.</title>
        <authorList>
            <person name="Wu G."/>
            <person name="Miyauchi S."/>
            <person name="Morin E."/>
            <person name="Kuo A."/>
            <person name="Drula E."/>
            <person name="Varga T."/>
            <person name="Kohler A."/>
            <person name="Feng B."/>
            <person name="Cao Y."/>
            <person name="Lipzen A."/>
            <person name="Daum C."/>
            <person name="Hundley H."/>
            <person name="Pangilinan J."/>
            <person name="Johnson J."/>
            <person name="Barry K."/>
            <person name="LaButti K."/>
            <person name="Ng V."/>
            <person name="Ahrendt S."/>
            <person name="Min B."/>
            <person name="Choi I.G."/>
            <person name="Park H."/>
            <person name="Plett J.M."/>
            <person name="Magnuson J."/>
            <person name="Spatafora J.W."/>
            <person name="Nagy L.G."/>
            <person name="Henrissat B."/>
            <person name="Grigoriev I.V."/>
            <person name="Yang Z.L."/>
            <person name="Xu J."/>
            <person name="Martin F.M."/>
        </authorList>
    </citation>
    <scope>NUCLEOTIDE SEQUENCE</scope>
    <source>
        <strain evidence="1">ATCC 28755</strain>
    </source>
</reference>
<name>A0ACB7ZU77_9AGAM</name>
<sequence>MSVTLRAPDRSNAARKVLNCHDIISLIMRHLPLHDILDNASNVNNVFRVEAKHTAVSRFFSITCPYVGNHVHSLKDLLRENRSIIVGSCALKMMLPEQSWTPKNLNIIVPRNSINIFFMFFNSRGYSPTQKPVSPHLRSYASRLFTCEHQDRPPVTLMESIDDSVLTPFLAASCTAEFTCMTGGGLACMYPTQTFARLALHSPRNGNMQSVCTSLVERGFIVKSTSDHLPHDICPLTWRRVHGLRGIWVKNWSNVDSAVDVFIGEHHRWRLGIHCTNPTCTARNPF</sequence>
<protein>
    <submittedName>
        <fullName evidence="1">Uncharacterized protein</fullName>
    </submittedName>
</protein>
<comment type="caution">
    <text evidence="1">The sequence shown here is derived from an EMBL/GenBank/DDBJ whole genome shotgun (WGS) entry which is preliminary data.</text>
</comment>
<evidence type="ECO:0000313" key="2">
    <source>
        <dbReference type="Proteomes" id="UP000790377"/>
    </source>
</evidence>
<accession>A0ACB7ZU77</accession>
<proteinExistence type="predicted"/>
<organism evidence="1 2">
    <name type="scientific">Hygrophoropsis aurantiaca</name>
    <dbReference type="NCBI Taxonomy" id="72124"/>
    <lineage>
        <taxon>Eukaryota</taxon>
        <taxon>Fungi</taxon>
        <taxon>Dikarya</taxon>
        <taxon>Basidiomycota</taxon>
        <taxon>Agaricomycotina</taxon>
        <taxon>Agaricomycetes</taxon>
        <taxon>Agaricomycetidae</taxon>
        <taxon>Boletales</taxon>
        <taxon>Coniophorineae</taxon>
        <taxon>Hygrophoropsidaceae</taxon>
        <taxon>Hygrophoropsis</taxon>
    </lineage>
</organism>
<evidence type="ECO:0000313" key="1">
    <source>
        <dbReference type="EMBL" id="KAH7904716.1"/>
    </source>
</evidence>
<keyword evidence="2" id="KW-1185">Reference proteome</keyword>